<feature type="transmembrane region" description="Helical" evidence="6">
    <location>
        <begin position="102"/>
        <end position="127"/>
    </location>
</feature>
<keyword evidence="10" id="KW-1185">Reference proteome</keyword>
<organism evidence="7 9">
    <name type="scientific">Caproicibacterium lactatifermentans</name>
    <dbReference type="NCBI Taxonomy" id="2666138"/>
    <lineage>
        <taxon>Bacteria</taxon>
        <taxon>Bacillati</taxon>
        <taxon>Bacillota</taxon>
        <taxon>Clostridia</taxon>
        <taxon>Eubacteriales</taxon>
        <taxon>Oscillospiraceae</taxon>
        <taxon>Caproicibacterium</taxon>
    </lineage>
</organism>
<proteinExistence type="predicted"/>
<evidence type="ECO:0000313" key="9">
    <source>
        <dbReference type="Proteomes" id="UP000501316"/>
    </source>
</evidence>
<evidence type="ECO:0008006" key="11">
    <source>
        <dbReference type="Google" id="ProtNLM"/>
    </source>
</evidence>
<feature type="region of interest" description="Disordered" evidence="5">
    <location>
        <begin position="155"/>
        <end position="175"/>
    </location>
</feature>
<feature type="transmembrane region" description="Helical" evidence="6">
    <location>
        <begin position="7"/>
        <end position="26"/>
    </location>
</feature>
<gene>
    <name evidence="7" type="ORF">GJQ69_07645</name>
    <name evidence="8" type="ORF">GKP14_06160</name>
</gene>
<reference evidence="8" key="3">
    <citation type="journal article" date="2022" name="Int. J. Syst. Evol. Microbiol.">
        <title>Caproicibacterium lactatifermentans sp. nov., isolated from pit clay used for the production of Chinese strong aroma-type liquor.</title>
        <authorList>
            <person name="Wang H."/>
            <person name="Gu Y."/>
            <person name="Zhao D."/>
            <person name="Qiao Z."/>
            <person name="Zheng J."/>
            <person name="Gao J."/>
            <person name="Ren C."/>
            <person name="Xu Y."/>
        </authorList>
    </citation>
    <scope>NUCLEOTIDE SEQUENCE</scope>
    <source>
        <strain evidence="8">JNU-WLY1368</strain>
    </source>
</reference>
<evidence type="ECO:0000256" key="3">
    <source>
        <dbReference type="ARBA" id="ARBA00022989"/>
    </source>
</evidence>
<accession>A0A859DVK1</accession>
<keyword evidence="4 6" id="KW-0472">Membrane</keyword>
<feature type="compositionally biased region" description="Low complexity" evidence="5">
    <location>
        <begin position="155"/>
        <end position="171"/>
    </location>
</feature>
<evidence type="ECO:0000313" key="8">
    <source>
        <dbReference type="EMBL" id="QKO30624.1"/>
    </source>
</evidence>
<name>A0A859DVK1_9FIRM</name>
<evidence type="ECO:0000256" key="2">
    <source>
        <dbReference type="ARBA" id="ARBA00022692"/>
    </source>
</evidence>
<feature type="transmembrane region" description="Helical" evidence="6">
    <location>
        <begin position="66"/>
        <end position="90"/>
    </location>
</feature>
<evidence type="ECO:0000256" key="6">
    <source>
        <dbReference type="SAM" id="Phobius"/>
    </source>
</evidence>
<evidence type="ECO:0000256" key="5">
    <source>
        <dbReference type="SAM" id="MobiDB-lite"/>
    </source>
</evidence>
<reference evidence="9 10" key="1">
    <citation type="submission" date="2019-11" db="EMBL/GenBank/DDBJ databases">
        <authorList>
            <person name="Ren C."/>
            <person name="Wang H."/>
            <person name="Xu Y."/>
        </authorList>
    </citation>
    <scope>NUCLEOTIDE SEQUENCE [LARGE SCALE GENOMIC DNA]</scope>
    <source>
        <strain evidence="10">JNU-WLY1368</strain>
        <strain evidence="7 9">LBM 19010</strain>
    </source>
</reference>
<keyword evidence="3 6" id="KW-1133">Transmembrane helix</keyword>
<protein>
    <recommendedName>
        <fullName evidence="11">CvpA family protein</fullName>
    </recommendedName>
</protein>
<evidence type="ECO:0000256" key="4">
    <source>
        <dbReference type="ARBA" id="ARBA00023136"/>
    </source>
</evidence>
<keyword evidence="2 6" id="KW-0812">Transmembrane</keyword>
<dbReference type="Proteomes" id="UP000501316">
    <property type="component" value="Chromosome"/>
</dbReference>
<evidence type="ECO:0000313" key="10">
    <source>
        <dbReference type="Proteomes" id="UP000509623"/>
    </source>
</evidence>
<feature type="transmembrane region" description="Helical" evidence="6">
    <location>
        <begin position="32"/>
        <end position="54"/>
    </location>
</feature>
<reference evidence="8" key="2">
    <citation type="journal article" date="2021" name="Appl. Environ. Microbiol.">
        <title>Adaptability of a Caproate-Producing Bacterium Contributes to Its Dominance in an Anaerobic Fermentation System.</title>
        <authorList>
            <person name="Wang H."/>
            <person name="Gu Y."/>
            <person name="Zhou W."/>
            <person name="Zhao D."/>
            <person name="Qiao Z."/>
            <person name="Zheng J."/>
            <person name="Gao J."/>
            <person name="Chen X."/>
            <person name="Ren C."/>
            <person name="Xu Y."/>
        </authorList>
    </citation>
    <scope>NUCLEOTIDE SEQUENCE</scope>
    <source>
        <strain evidence="8">JNU-WLY1368</strain>
    </source>
</reference>
<dbReference type="InterPro" id="IPR003825">
    <property type="entry name" value="Colicin-V_CvpA"/>
</dbReference>
<dbReference type="EMBL" id="CP046051">
    <property type="protein sequence ID" value="QKN24363.1"/>
    <property type="molecule type" value="Genomic_DNA"/>
</dbReference>
<dbReference type="GO" id="GO:0016020">
    <property type="term" value="C:membrane"/>
    <property type="evidence" value="ECO:0007669"/>
    <property type="project" value="UniProtKB-SubCell"/>
</dbReference>
<evidence type="ECO:0000256" key="1">
    <source>
        <dbReference type="ARBA" id="ARBA00004141"/>
    </source>
</evidence>
<dbReference type="RefSeq" id="WP_086035311.1">
    <property type="nucleotide sequence ID" value="NZ_CP046051.1"/>
</dbReference>
<evidence type="ECO:0000313" key="7">
    <source>
        <dbReference type="EMBL" id="QKN24363.1"/>
    </source>
</evidence>
<dbReference type="EMBL" id="CP046161">
    <property type="protein sequence ID" value="QKO30624.1"/>
    <property type="molecule type" value="Genomic_DNA"/>
</dbReference>
<dbReference type="AlphaFoldDB" id="A0A859DVK1"/>
<dbReference type="GO" id="GO:0009403">
    <property type="term" value="P:toxin biosynthetic process"/>
    <property type="evidence" value="ECO:0007669"/>
    <property type="project" value="InterPro"/>
</dbReference>
<comment type="subcellular location">
    <subcellularLocation>
        <location evidence="1">Membrane</location>
        <topology evidence="1">Multi-pass membrane protein</topology>
    </subcellularLocation>
</comment>
<sequence length="210" mass="22263">MGVILDVILLVVFIACIISGACRGAVRTLAGLAGLAAAVFLSPQLGKWLSGVLPAFKGQSQAMREVLCTVLAFVLILVAVGLLCRLLDALCRLPGLHAINRVFGGIFGGVKGVLLVMLVCAVLRLLLPVLAVKYPDKVQLKDFSSSVVLQMPENSSSAASSHSSGTSSPTKSEAEQKVRAFVDKLPADVRNPVYTFYQKVLREGVQTNVK</sequence>
<dbReference type="Pfam" id="PF02674">
    <property type="entry name" value="Colicin_V"/>
    <property type="match status" value="1"/>
</dbReference>
<dbReference type="PANTHER" id="PTHR37306">
    <property type="entry name" value="COLICIN V PRODUCTION PROTEIN"/>
    <property type="match status" value="1"/>
</dbReference>
<dbReference type="Proteomes" id="UP000509623">
    <property type="component" value="Chromosome"/>
</dbReference>
<dbReference type="PANTHER" id="PTHR37306:SF1">
    <property type="entry name" value="COLICIN V PRODUCTION PROTEIN"/>
    <property type="match status" value="1"/>
</dbReference>
<dbReference type="KEGG" id="clf:GJQ69_07645"/>